<reference evidence="6 7" key="1">
    <citation type="journal article" date="2023" name="PLoS ONE">
        <title>Complete genome assembly of Hawai'i environmental nontuberculous mycobacteria reveals unexpected co-isolation with methylobacteria.</title>
        <authorList>
            <person name="Hendrix J."/>
            <person name="Epperson L.E."/>
            <person name="Tong E.I."/>
            <person name="Chan Y.L."/>
            <person name="Hasan N.A."/>
            <person name="Dawrs S.N."/>
            <person name="Norton G.J."/>
            <person name="Virdi R."/>
            <person name="Crooks J.L."/>
            <person name="Chan E.D."/>
            <person name="Honda J.R."/>
            <person name="Strong M."/>
        </authorList>
    </citation>
    <scope>NUCLEOTIDE SEQUENCE [LARGE SCALE GENOMIC DNA]</scope>
    <source>
        <strain evidence="6 7">NJH_HI04-1</strain>
    </source>
</reference>
<dbReference type="PANTHER" id="PTHR30349:SF41">
    <property type="entry name" value="INTEGRASE_RECOMBINASE PROTEIN MJ0367-RELATED"/>
    <property type="match status" value="1"/>
</dbReference>
<dbReference type="RefSeq" id="WP_346012968.1">
    <property type="nucleotide sequence ID" value="NZ_JAQYXP010000002.1"/>
</dbReference>
<dbReference type="SUPFAM" id="SSF56349">
    <property type="entry name" value="DNA breaking-rejoining enzymes"/>
    <property type="match status" value="1"/>
</dbReference>
<evidence type="ECO:0000259" key="5">
    <source>
        <dbReference type="PROSITE" id="PS51898"/>
    </source>
</evidence>
<dbReference type="EMBL" id="JAQYXP010000002">
    <property type="protein sequence ID" value="MEN3234223.1"/>
    <property type="molecule type" value="Genomic_DNA"/>
</dbReference>
<dbReference type="Proteomes" id="UP001407347">
    <property type="component" value="Unassembled WGS sequence"/>
</dbReference>
<evidence type="ECO:0000313" key="6">
    <source>
        <dbReference type="EMBL" id="MEN3234223.1"/>
    </source>
</evidence>
<evidence type="ECO:0000256" key="4">
    <source>
        <dbReference type="ARBA" id="ARBA00023172"/>
    </source>
</evidence>
<dbReference type="InterPro" id="IPR011010">
    <property type="entry name" value="DNA_brk_join_enz"/>
</dbReference>
<dbReference type="Gene3D" id="1.10.150.130">
    <property type="match status" value="1"/>
</dbReference>
<dbReference type="Gene3D" id="1.10.443.10">
    <property type="entry name" value="Intergrase catalytic core"/>
    <property type="match status" value="1"/>
</dbReference>
<proteinExistence type="inferred from homology"/>
<accession>A0ABU9ZSA3</accession>
<evidence type="ECO:0000313" key="7">
    <source>
        <dbReference type="Proteomes" id="UP001407347"/>
    </source>
</evidence>
<dbReference type="CDD" id="cd00796">
    <property type="entry name" value="INT_Rci_Hp1_C"/>
    <property type="match status" value="1"/>
</dbReference>
<dbReference type="PROSITE" id="PS51898">
    <property type="entry name" value="TYR_RECOMBINASE"/>
    <property type="match status" value="1"/>
</dbReference>
<keyword evidence="7" id="KW-1185">Reference proteome</keyword>
<dbReference type="Pfam" id="PF00589">
    <property type="entry name" value="Phage_integrase"/>
    <property type="match status" value="1"/>
</dbReference>
<keyword evidence="4" id="KW-0233">DNA recombination</keyword>
<organism evidence="6 7">
    <name type="scientific">Methylobacterium ajmalii</name>
    <dbReference type="NCBI Taxonomy" id="2738439"/>
    <lineage>
        <taxon>Bacteria</taxon>
        <taxon>Pseudomonadati</taxon>
        <taxon>Pseudomonadota</taxon>
        <taxon>Alphaproteobacteria</taxon>
        <taxon>Hyphomicrobiales</taxon>
        <taxon>Methylobacteriaceae</taxon>
        <taxon>Methylobacterium</taxon>
    </lineage>
</organism>
<keyword evidence="2" id="KW-0229">DNA integration</keyword>
<dbReference type="InterPro" id="IPR050090">
    <property type="entry name" value="Tyrosine_recombinase_XerCD"/>
</dbReference>
<dbReference type="PANTHER" id="PTHR30349">
    <property type="entry name" value="PHAGE INTEGRASE-RELATED"/>
    <property type="match status" value="1"/>
</dbReference>
<evidence type="ECO:0000256" key="3">
    <source>
        <dbReference type="ARBA" id="ARBA00023125"/>
    </source>
</evidence>
<gene>
    <name evidence="6" type="ORF">PUR29_11500</name>
</gene>
<name>A0ABU9ZSA3_9HYPH</name>
<sequence length="281" mass="30978">MKELWEAYCADKAGRRIAKNMAASGRIVLPFFGHMKPEGITIKVCRAYIAKRSALGRKNGSIRTEMNQLRTALLWAEKARLITKAPAMEMPPASTPKERHLTRAEFDALLSAASTPHLVLYLHLAIATAGRNAAILELTWDRVNFERDLIYLGMKDALRPRKGRATVPMTDTVRAALFAAKEGARTDHVIEWAGEPVKSVRTALGKAAARAKIVGLSPHVLRHSAAVWMAEDGASMSEIATYLGHSDDKITQRVYAKLSPTHLRRASQALEVGRPRLRTVG</sequence>
<keyword evidence="3" id="KW-0238">DNA-binding</keyword>
<protein>
    <submittedName>
        <fullName evidence="6">Site-specific integrase</fullName>
    </submittedName>
</protein>
<evidence type="ECO:0000256" key="1">
    <source>
        <dbReference type="ARBA" id="ARBA00008857"/>
    </source>
</evidence>
<comment type="similarity">
    <text evidence="1">Belongs to the 'phage' integrase family.</text>
</comment>
<dbReference type="InterPro" id="IPR002104">
    <property type="entry name" value="Integrase_catalytic"/>
</dbReference>
<dbReference type="InterPro" id="IPR010998">
    <property type="entry name" value="Integrase_recombinase_N"/>
</dbReference>
<dbReference type="InterPro" id="IPR013762">
    <property type="entry name" value="Integrase-like_cat_sf"/>
</dbReference>
<comment type="caution">
    <text evidence="6">The sequence shown here is derived from an EMBL/GenBank/DDBJ whole genome shotgun (WGS) entry which is preliminary data.</text>
</comment>
<evidence type="ECO:0000256" key="2">
    <source>
        <dbReference type="ARBA" id="ARBA00022908"/>
    </source>
</evidence>
<feature type="domain" description="Tyr recombinase" evidence="5">
    <location>
        <begin position="96"/>
        <end position="268"/>
    </location>
</feature>